<reference evidence="2 3" key="1">
    <citation type="journal article" date="2019" name="Int. J. Syst. Evol. Microbiol.">
        <title>The Global Catalogue of Microorganisms (GCM) 10K type strain sequencing project: providing services to taxonomists for standard genome sequencing and annotation.</title>
        <authorList>
            <consortium name="The Broad Institute Genomics Platform"/>
            <consortium name="The Broad Institute Genome Sequencing Center for Infectious Disease"/>
            <person name="Wu L."/>
            <person name="Ma J."/>
        </authorList>
    </citation>
    <scope>NUCLEOTIDE SEQUENCE [LARGE SCALE GENOMIC DNA]</scope>
    <source>
        <strain evidence="2 3">JCM 11136</strain>
    </source>
</reference>
<comment type="caution">
    <text evidence="2">The sequence shown here is derived from an EMBL/GenBank/DDBJ whole genome shotgun (WGS) entry which is preliminary data.</text>
</comment>
<name>A0ABN1R1L6_9ACTN</name>
<evidence type="ECO:0000256" key="1">
    <source>
        <dbReference type="SAM" id="MobiDB-lite"/>
    </source>
</evidence>
<gene>
    <name evidence="2" type="ORF">GCM10009560_69230</name>
</gene>
<keyword evidence="3" id="KW-1185">Reference proteome</keyword>
<sequence>MGEHTDPKGPKEGPLDPGKGGSGSNADENRESGGSHAKPTDPKKR</sequence>
<feature type="compositionally biased region" description="Basic and acidic residues" evidence="1">
    <location>
        <begin position="1"/>
        <end position="14"/>
    </location>
</feature>
<dbReference type="Proteomes" id="UP001501578">
    <property type="component" value="Unassembled WGS sequence"/>
</dbReference>
<dbReference type="EMBL" id="BAAAHQ010000046">
    <property type="protein sequence ID" value="GAA0950141.1"/>
    <property type="molecule type" value="Genomic_DNA"/>
</dbReference>
<organism evidence="2 3">
    <name type="scientific">Nonomuraea longicatena</name>
    <dbReference type="NCBI Taxonomy" id="83682"/>
    <lineage>
        <taxon>Bacteria</taxon>
        <taxon>Bacillati</taxon>
        <taxon>Actinomycetota</taxon>
        <taxon>Actinomycetes</taxon>
        <taxon>Streptosporangiales</taxon>
        <taxon>Streptosporangiaceae</taxon>
        <taxon>Nonomuraea</taxon>
    </lineage>
</organism>
<evidence type="ECO:0000313" key="3">
    <source>
        <dbReference type="Proteomes" id="UP001501578"/>
    </source>
</evidence>
<protein>
    <submittedName>
        <fullName evidence="2">Uncharacterized protein</fullName>
    </submittedName>
</protein>
<evidence type="ECO:0000313" key="2">
    <source>
        <dbReference type="EMBL" id="GAA0950141.1"/>
    </source>
</evidence>
<feature type="compositionally biased region" description="Basic and acidic residues" evidence="1">
    <location>
        <begin position="27"/>
        <end position="45"/>
    </location>
</feature>
<feature type="region of interest" description="Disordered" evidence="1">
    <location>
        <begin position="1"/>
        <end position="45"/>
    </location>
</feature>
<proteinExistence type="predicted"/>
<accession>A0ABN1R1L6</accession>